<dbReference type="STRING" id="688867.SAMN05660236_2665"/>
<name>A0A1T5L6V6_9BACT</name>
<proteinExistence type="predicted"/>
<accession>A0A1T5L6V6</accession>
<sequence length="74" mass="8713">MKLDAKYNQRMLKEKLEYFFKTGIECGICRLFERVVKRAHQAENTLILTSYDGKIRYDLWHPRGDGGNCSREGN</sequence>
<dbReference type="EMBL" id="FUZU01000002">
    <property type="protein sequence ID" value="SKC71786.1"/>
    <property type="molecule type" value="Genomic_DNA"/>
</dbReference>
<organism evidence="1 2">
    <name type="scientific">Ohtaekwangia koreensis</name>
    <dbReference type="NCBI Taxonomy" id="688867"/>
    <lineage>
        <taxon>Bacteria</taxon>
        <taxon>Pseudomonadati</taxon>
        <taxon>Bacteroidota</taxon>
        <taxon>Cytophagia</taxon>
        <taxon>Cytophagales</taxon>
        <taxon>Fulvivirgaceae</taxon>
        <taxon>Ohtaekwangia</taxon>
    </lineage>
</organism>
<evidence type="ECO:0000313" key="1">
    <source>
        <dbReference type="EMBL" id="SKC71786.1"/>
    </source>
</evidence>
<keyword evidence="2" id="KW-1185">Reference proteome</keyword>
<dbReference type="Proteomes" id="UP000190961">
    <property type="component" value="Unassembled WGS sequence"/>
</dbReference>
<reference evidence="1 2" key="1">
    <citation type="submission" date="2017-02" db="EMBL/GenBank/DDBJ databases">
        <authorList>
            <person name="Peterson S.W."/>
        </authorList>
    </citation>
    <scope>NUCLEOTIDE SEQUENCE [LARGE SCALE GENOMIC DNA]</scope>
    <source>
        <strain evidence="1 2">DSM 25262</strain>
    </source>
</reference>
<protein>
    <submittedName>
        <fullName evidence="1">Uncharacterized protein</fullName>
    </submittedName>
</protein>
<evidence type="ECO:0000313" key="2">
    <source>
        <dbReference type="Proteomes" id="UP000190961"/>
    </source>
</evidence>
<dbReference type="AlphaFoldDB" id="A0A1T5L6V6"/>
<gene>
    <name evidence="1" type="ORF">SAMN05660236_2665</name>
</gene>